<dbReference type="InterPro" id="IPR044880">
    <property type="entry name" value="NCX_ion-bd_dom_sf"/>
</dbReference>
<dbReference type="Gene3D" id="1.20.1420.30">
    <property type="entry name" value="NCX, central ion-binding region"/>
    <property type="match status" value="2"/>
</dbReference>
<feature type="transmembrane region" description="Helical" evidence="5">
    <location>
        <begin position="76"/>
        <end position="102"/>
    </location>
</feature>
<feature type="transmembrane region" description="Helical" evidence="5">
    <location>
        <begin position="6"/>
        <end position="26"/>
    </location>
</feature>
<keyword evidence="4 5" id="KW-0472">Membrane</keyword>
<keyword evidence="2 5" id="KW-0812">Transmembrane</keyword>
<evidence type="ECO:0000256" key="3">
    <source>
        <dbReference type="ARBA" id="ARBA00022989"/>
    </source>
</evidence>
<gene>
    <name evidence="7" type="ORF">EQM06_11720</name>
</gene>
<comment type="subcellular location">
    <subcellularLocation>
        <location evidence="1">Membrane</location>
        <topology evidence="1">Multi-pass membrane protein</topology>
    </subcellularLocation>
</comment>
<feature type="domain" description="Sodium/calcium exchanger membrane region" evidence="6">
    <location>
        <begin position="190"/>
        <end position="330"/>
    </location>
</feature>
<dbReference type="InterPro" id="IPR004481">
    <property type="entry name" value="K/Na/Ca-exchanger"/>
</dbReference>
<dbReference type="GO" id="GO:0005262">
    <property type="term" value="F:calcium channel activity"/>
    <property type="evidence" value="ECO:0007669"/>
    <property type="project" value="TreeGrafter"/>
</dbReference>
<keyword evidence="3 5" id="KW-1133">Transmembrane helix</keyword>
<evidence type="ECO:0000256" key="2">
    <source>
        <dbReference type="ARBA" id="ARBA00022692"/>
    </source>
</evidence>
<sequence>MILNIILLILSLSLILLACFVFTNAIEWFGKKLNLGEGVVGSVLAAIGTALPETVIPIIAIIFYKGDGANAIGVGAIAGAPFMLGTLAFFVVGTAVCIYSLLGKRSLQINADINIISRDLKYFIIIYGIAVLTSFISAHTIVKNTIAILLLASYFIYLKNTFCEDSKKMEELDDLYIAKILRVKTNFFWIILQLAIALAAIIWGAHLFVGYVESLSTVLGITPLILSMIVTPIATELPEKLNSVIWTGRKKDTLALGNITGAMIFQSCFPVVFGMIFTPWHLTGVTLLSAVLALISAIFHFTWMKWQKTIQAYILMLSGLLYLIFILYIFV</sequence>
<keyword evidence="8" id="KW-1185">Reference proteome</keyword>
<dbReference type="Proteomes" id="UP000287601">
    <property type="component" value="Chromosome"/>
</dbReference>
<feature type="transmembrane region" description="Helical" evidence="5">
    <location>
        <begin position="282"/>
        <end position="303"/>
    </location>
</feature>
<feature type="domain" description="Sodium/calcium exchanger membrane region" evidence="6">
    <location>
        <begin position="5"/>
        <end position="158"/>
    </location>
</feature>
<evidence type="ECO:0000313" key="8">
    <source>
        <dbReference type="Proteomes" id="UP000287601"/>
    </source>
</evidence>
<evidence type="ECO:0000256" key="5">
    <source>
        <dbReference type="SAM" id="Phobius"/>
    </source>
</evidence>
<feature type="transmembrane region" description="Helical" evidence="5">
    <location>
        <begin position="215"/>
        <end position="234"/>
    </location>
</feature>
<feature type="transmembrane region" description="Helical" evidence="5">
    <location>
        <begin position="187"/>
        <end position="209"/>
    </location>
</feature>
<dbReference type="EMBL" id="CP035281">
    <property type="protein sequence ID" value="QAT43835.1"/>
    <property type="molecule type" value="Genomic_DNA"/>
</dbReference>
<dbReference type="GO" id="GO:0006874">
    <property type="term" value="P:intracellular calcium ion homeostasis"/>
    <property type="evidence" value="ECO:0007669"/>
    <property type="project" value="TreeGrafter"/>
</dbReference>
<dbReference type="PANTHER" id="PTHR10846:SF8">
    <property type="entry name" value="INNER MEMBRANE PROTEIN YRBG"/>
    <property type="match status" value="1"/>
</dbReference>
<dbReference type="AlphaFoldDB" id="A0A410PY66"/>
<dbReference type="Pfam" id="PF01699">
    <property type="entry name" value="Na_Ca_ex"/>
    <property type="match status" value="2"/>
</dbReference>
<feature type="transmembrane region" description="Helical" evidence="5">
    <location>
        <begin position="122"/>
        <end position="139"/>
    </location>
</feature>
<organism evidence="7 8">
    <name type="scientific">Aminipila luticellarii</name>
    <dbReference type="NCBI Taxonomy" id="2507160"/>
    <lineage>
        <taxon>Bacteria</taxon>
        <taxon>Bacillati</taxon>
        <taxon>Bacillota</taxon>
        <taxon>Clostridia</taxon>
        <taxon>Peptostreptococcales</taxon>
        <taxon>Anaerovoracaceae</taxon>
        <taxon>Aminipila</taxon>
    </lineage>
</organism>
<feature type="transmembrane region" description="Helical" evidence="5">
    <location>
        <begin position="145"/>
        <end position="162"/>
    </location>
</feature>
<evidence type="ECO:0000313" key="7">
    <source>
        <dbReference type="EMBL" id="QAT43835.1"/>
    </source>
</evidence>
<dbReference type="GO" id="GO:0008273">
    <property type="term" value="F:calcium, potassium:sodium antiporter activity"/>
    <property type="evidence" value="ECO:0007669"/>
    <property type="project" value="TreeGrafter"/>
</dbReference>
<evidence type="ECO:0000256" key="1">
    <source>
        <dbReference type="ARBA" id="ARBA00004141"/>
    </source>
</evidence>
<dbReference type="GO" id="GO:0005886">
    <property type="term" value="C:plasma membrane"/>
    <property type="evidence" value="ECO:0007669"/>
    <property type="project" value="TreeGrafter"/>
</dbReference>
<accession>A0A410PY66</accession>
<name>A0A410PY66_9FIRM</name>
<evidence type="ECO:0000256" key="4">
    <source>
        <dbReference type="ARBA" id="ARBA00023136"/>
    </source>
</evidence>
<feature type="transmembrane region" description="Helical" evidence="5">
    <location>
        <begin position="255"/>
        <end position="276"/>
    </location>
</feature>
<feature type="transmembrane region" description="Helical" evidence="5">
    <location>
        <begin position="38"/>
        <end position="64"/>
    </location>
</feature>
<dbReference type="KEGG" id="amij:EQM06_11720"/>
<dbReference type="OrthoDB" id="9786081at2"/>
<evidence type="ECO:0000259" key="6">
    <source>
        <dbReference type="Pfam" id="PF01699"/>
    </source>
</evidence>
<dbReference type="RefSeq" id="WP_128746543.1">
    <property type="nucleotide sequence ID" value="NZ_CP035281.1"/>
</dbReference>
<dbReference type="InterPro" id="IPR004837">
    <property type="entry name" value="NaCa_Exmemb"/>
</dbReference>
<feature type="transmembrane region" description="Helical" evidence="5">
    <location>
        <begin position="310"/>
        <end position="330"/>
    </location>
</feature>
<protein>
    <submittedName>
        <fullName evidence="7">Sodium:calcium antiporter</fullName>
    </submittedName>
</protein>
<dbReference type="PANTHER" id="PTHR10846">
    <property type="entry name" value="SODIUM/POTASSIUM/CALCIUM EXCHANGER"/>
    <property type="match status" value="1"/>
</dbReference>
<proteinExistence type="predicted"/>
<reference evidence="7 8" key="1">
    <citation type="submission" date="2019-01" db="EMBL/GenBank/DDBJ databases">
        <title>Draft genomes of a novel of Aminipila strains.</title>
        <authorList>
            <person name="Ma S."/>
        </authorList>
    </citation>
    <scope>NUCLEOTIDE SEQUENCE [LARGE SCALE GENOMIC DNA]</scope>
    <source>
        <strain evidence="8">JN-39</strain>
    </source>
</reference>